<protein>
    <recommendedName>
        <fullName evidence="6">Two pore domain potassium channel family protein</fullName>
    </recommendedName>
</protein>
<organism evidence="2 4">
    <name type="scientific">Candidatus Chlorohelix allophototropha</name>
    <dbReference type="NCBI Taxonomy" id="3003348"/>
    <lineage>
        <taxon>Bacteria</taxon>
        <taxon>Bacillati</taxon>
        <taxon>Chloroflexota</taxon>
        <taxon>Chloroflexia</taxon>
        <taxon>Candidatus Chloroheliales</taxon>
        <taxon>Candidatus Chloroheliaceae</taxon>
        <taxon>Candidatus Chlorohelix</taxon>
    </lineage>
</organism>
<evidence type="ECO:0000313" key="4">
    <source>
        <dbReference type="Proteomes" id="UP000521676"/>
    </source>
</evidence>
<dbReference type="EMBL" id="JACATZ010000003">
    <property type="protein sequence ID" value="NWJ47851.1"/>
    <property type="molecule type" value="Genomic_DNA"/>
</dbReference>
<dbReference type="EMBL" id="CP128400">
    <property type="protein sequence ID" value="WJW69755.1"/>
    <property type="molecule type" value="Genomic_DNA"/>
</dbReference>
<evidence type="ECO:0008006" key="6">
    <source>
        <dbReference type="Google" id="ProtNLM"/>
    </source>
</evidence>
<feature type="transmembrane region" description="Helical" evidence="1">
    <location>
        <begin position="7"/>
        <end position="25"/>
    </location>
</feature>
<reference evidence="3" key="2">
    <citation type="journal article" date="2024" name="Nature">
        <title>Anoxygenic phototroph of the Chloroflexota uses a type I reaction centre.</title>
        <authorList>
            <person name="Tsuji J.M."/>
            <person name="Shaw N.A."/>
            <person name="Nagashima S."/>
            <person name="Venkiteswaran J.J."/>
            <person name="Schiff S.L."/>
            <person name="Watanabe T."/>
            <person name="Fukui M."/>
            <person name="Hanada S."/>
            <person name="Tank M."/>
            <person name="Neufeld J.D."/>
        </authorList>
    </citation>
    <scope>NUCLEOTIDE SEQUENCE</scope>
    <source>
        <strain evidence="3">L227-S17</strain>
    </source>
</reference>
<keyword evidence="1" id="KW-0472">Membrane</keyword>
<evidence type="ECO:0000313" key="5">
    <source>
        <dbReference type="Proteomes" id="UP001431572"/>
    </source>
</evidence>
<evidence type="ECO:0000313" key="2">
    <source>
        <dbReference type="EMBL" id="NWJ47851.1"/>
    </source>
</evidence>
<keyword evidence="5" id="KW-1185">Reference proteome</keyword>
<evidence type="ECO:0000256" key="1">
    <source>
        <dbReference type="SAM" id="Phobius"/>
    </source>
</evidence>
<gene>
    <name evidence="2" type="ORF">HXX08_18515</name>
    <name evidence="3" type="ORF">OZ401_003385</name>
</gene>
<accession>A0A8T7M732</accession>
<sequence length="360" mass="41248">MDIVLRVIAGLVGISLVIWVLLSVIRTFMLPRSANDRLARFVFLLMRRIYDFFVKRSSYYERRDRIMAFYVPVSLLILLAFWLMVIQLGYTLIYLSLGVDSLERALIDSGSSMLTLGFASLPDLPTTFVAFTEALIGLIMVALLISFIPTLYSAFSKRESAVNMLEVRAGKPPSALELIKRFHRLQRLDKLNDLWVSWELWFVELQETHTSFSMLAFFRSPDPQHSWITAAGTVLDAASMVNSTLEIPKDAQSDLCIRAGYLALQNIASLYQIPFEPKPKRTDPISITREEFYEAYENLAREGVPVRVDRELAWEDFAGWRVNYDRVLVALAGLLMAPPAQWSSDRSTIIRRRKLHKKVK</sequence>
<keyword evidence="1" id="KW-0812">Transmembrane</keyword>
<feature type="transmembrane region" description="Helical" evidence="1">
    <location>
        <begin position="66"/>
        <end position="93"/>
    </location>
</feature>
<dbReference type="Proteomes" id="UP001431572">
    <property type="component" value="Chromosome 2"/>
</dbReference>
<proteinExistence type="predicted"/>
<dbReference type="AlphaFoldDB" id="A0A8T7M732"/>
<feature type="transmembrane region" description="Helical" evidence="1">
    <location>
        <begin position="134"/>
        <end position="155"/>
    </location>
</feature>
<reference evidence="2 4" key="1">
    <citation type="submission" date="2020-06" db="EMBL/GenBank/DDBJ databases">
        <title>Anoxygenic phototrophic Chloroflexota member uses a Type I reaction center.</title>
        <authorList>
            <person name="Tsuji J.M."/>
            <person name="Shaw N.A."/>
            <person name="Nagashima S."/>
            <person name="Venkiteswaran J."/>
            <person name="Schiff S.L."/>
            <person name="Hanada S."/>
            <person name="Tank M."/>
            <person name="Neufeld J.D."/>
        </authorList>
    </citation>
    <scope>NUCLEOTIDE SEQUENCE [LARGE SCALE GENOMIC DNA]</scope>
    <source>
        <strain evidence="2">L227-S17</strain>
    </source>
</reference>
<name>A0A8T7M732_9CHLR</name>
<dbReference type="Proteomes" id="UP000521676">
    <property type="component" value="Unassembled WGS sequence"/>
</dbReference>
<evidence type="ECO:0000313" key="3">
    <source>
        <dbReference type="EMBL" id="WJW69755.1"/>
    </source>
</evidence>
<keyword evidence="1" id="KW-1133">Transmembrane helix</keyword>
<dbReference type="RefSeq" id="WP_341471628.1">
    <property type="nucleotide sequence ID" value="NZ_CP128400.1"/>
</dbReference>